<dbReference type="SMART" id="SM00530">
    <property type="entry name" value="HTH_XRE"/>
    <property type="match status" value="1"/>
</dbReference>
<dbReference type="InterPro" id="IPR050807">
    <property type="entry name" value="TransReg_Diox_bact_type"/>
</dbReference>
<evidence type="ECO:0000313" key="4">
    <source>
        <dbReference type="Proteomes" id="UP001499974"/>
    </source>
</evidence>
<dbReference type="RefSeq" id="WP_345518849.1">
    <property type="nucleotide sequence ID" value="NZ_BAABKM010000001.1"/>
</dbReference>
<proteinExistence type="predicted"/>
<sequence>MTTPANEGQDEAAIAVALGRSIAAARAARQLSMRAVATQAGISQPFLSQIENGRTMPSLLTLYRIATALGLSPAELMPAEPESEPVHLVRRGEGPVVRVSEAPNAGSGRLVTAAGARTVISEYRVTPDQDLGDWFRSDGELVVYVADGRIAVTIDGRGEWELDAGDTITYSGDQPNVWRVLGPGPATILLVYSPDL</sequence>
<keyword evidence="1" id="KW-0238">DNA-binding</keyword>
<dbReference type="InterPro" id="IPR011051">
    <property type="entry name" value="RmlC_Cupin_sf"/>
</dbReference>
<dbReference type="Pfam" id="PF01381">
    <property type="entry name" value="HTH_3"/>
    <property type="match status" value="1"/>
</dbReference>
<gene>
    <name evidence="3" type="ORF">GCM10023349_04790</name>
</gene>
<dbReference type="SUPFAM" id="SSF51182">
    <property type="entry name" value="RmlC-like cupins"/>
    <property type="match status" value="1"/>
</dbReference>
<dbReference type="EMBL" id="BAABKM010000001">
    <property type="protein sequence ID" value="GAA4692761.1"/>
    <property type="molecule type" value="Genomic_DNA"/>
</dbReference>
<dbReference type="Proteomes" id="UP001499974">
    <property type="component" value="Unassembled WGS sequence"/>
</dbReference>
<dbReference type="InterPro" id="IPR014710">
    <property type="entry name" value="RmlC-like_jellyroll"/>
</dbReference>
<dbReference type="InterPro" id="IPR001387">
    <property type="entry name" value="Cro/C1-type_HTH"/>
</dbReference>
<evidence type="ECO:0000313" key="3">
    <source>
        <dbReference type="EMBL" id="GAA4692761.1"/>
    </source>
</evidence>
<dbReference type="Gene3D" id="1.10.260.40">
    <property type="entry name" value="lambda repressor-like DNA-binding domains"/>
    <property type="match status" value="1"/>
</dbReference>
<name>A0ABP8WQF5_9ACTN</name>
<feature type="domain" description="HTH cro/C1-type" evidence="2">
    <location>
        <begin position="22"/>
        <end position="76"/>
    </location>
</feature>
<organism evidence="3 4">
    <name type="scientific">Nocardioides conyzicola</name>
    <dbReference type="NCBI Taxonomy" id="1651781"/>
    <lineage>
        <taxon>Bacteria</taxon>
        <taxon>Bacillati</taxon>
        <taxon>Actinomycetota</taxon>
        <taxon>Actinomycetes</taxon>
        <taxon>Propionibacteriales</taxon>
        <taxon>Nocardioidaceae</taxon>
        <taxon>Nocardioides</taxon>
    </lineage>
</organism>
<protein>
    <recommendedName>
        <fullName evidence="2">HTH cro/C1-type domain-containing protein</fullName>
    </recommendedName>
</protein>
<dbReference type="Gene3D" id="2.60.120.10">
    <property type="entry name" value="Jelly Rolls"/>
    <property type="match status" value="1"/>
</dbReference>
<dbReference type="InterPro" id="IPR010982">
    <property type="entry name" value="Lambda_DNA-bd_dom_sf"/>
</dbReference>
<dbReference type="PANTHER" id="PTHR46797:SF1">
    <property type="entry name" value="METHYLPHOSPHONATE SYNTHASE"/>
    <property type="match status" value="1"/>
</dbReference>
<dbReference type="SUPFAM" id="SSF47413">
    <property type="entry name" value="lambda repressor-like DNA-binding domains"/>
    <property type="match status" value="1"/>
</dbReference>
<dbReference type="CDD" id="cd00093">
    <property type="entry name" value="HTH_XRE"/>
    <property type="match status" value="1"/>
</dbReference>
<reference evidence="4" key="1">
    <citation type="journal article" date="2019" name="Int. J. Syst. Evol. Microbiol.">
        <title>The Global Catalogue of Microorganisms (GCM) 10K type strain sequencing project: providing services to taxonomists for standard genome sequencing and annotation.</title>
        <authorList>
            <consortium name="The Broad Institute Genomics Platform"/>
            <consortium name="The Broad Institute Genome Sequencing Center for Infectious Disease"/>
            <person name="Wu L."/>
            <person name="Ma J."/>
        </authorList>
    </citation>
    <scope>NUCLEOTIDE SEQUENCE [LARGE SCALE GENOMIC DNA]</scope>
    <source>
        <strain evidence="4">JCM 18531</strain>
    </source>
</reference>
<dbReference type="CDD" id="cd02209">
    <property type="entry name" value="cupin_XRE_C"/>
    <property type="match status" value="1"/>
</dbReference>
<accession>A0ABP8WQF5</accession>
<dbReference type="PANTHER" id="PTHR46797">
    <property type="entry name" value="HTH-TYPE TRANSCRIPTIONAL REGULATOR"/>
    <property type="match status" value="1"/>
</dbReference>
<dbReference type="PROSITE" id="PS50943">
    <property type="entry name" value="HTH_CROC1"/>
    <property type="match status" value="1"/>
</dbReference>
<keyword evidence="4" id="KW-1185">Reference proteome</keyword>
<evidence type="ECO:0000256" key="1">
    <source>
        <dbReference type="ARBA" id="ARBA00023125"/>
    </source>
</evidence>
<evidence type="ECO:0000259" key="2">
    <source>
        <dbReference type="PROSITE" id="PS50943"/>
    </source>
</evidence>
<comment type="caution">
    <text evidence="3">The sequence shown here is derived from an EMBL/GenBank/DDBJ whole genome shotgun (WGS) entry which is preliminary data.</text>
</comment>